<keyword evidence="1" id="KW-1133">Transmembrane helix</keyword>
<comment type="caution">
    <text evidence="2">The sequence shown here is derived from an EMBL/GenBank/DDBJ whole genome shotgun (WGS) entry which is preliminary data.</text>
</comment>
<dbReference type="Proteomes" id="UP000434223">
    <property type="component" value="Unassembled WGS sequence"/>
</dbReference>
<evidence type="ECO:0000313" key="3">
    <source>
        <dbReference type="Proteomes" id="UP000434223"/>
    </source>
</evidence>
<evidence type="ECO:0000256" key="1">
    <source>
        <dbReference type="SAM" id="Phobius"/>
    </source>
</evidence>
<dbReference type="EMBL" id="WNME01000016">
    <property type="protein sequence ID" value="MUB65578.1"/>
    <property type="molecule type" value="Genomic_DNA"/>
</dbReference>
<accession>A0AAW9WL55</accession>
<name>A0AAW9WL55_9FIRM</name>
<protein>
    <submittedName>
        <fullName evidence="2">Glucosamine-6-phosphate deaminase</fullName>
    </submittedName>
</protein>
<keyword evidence="1" id="KW-0812">Transmembrane</keyword>
<evidence type="ECO:0000313" key="2">
    <source>
        <dbReference type="EMBL" id="MUB65578.1"/>
    </source>
</evidence>
<organism evidence="2 3">
    <name type="scientific">Hungatella hathewayi</name>
    <dbReference type="NCBI Taxonomy" id="154046"/>
    <lineage>
        <taxon>Bacteria</taxon>
        <taxon>Bacillati</taxon>
        <taxon>Bacillota</taxon>
        <taxon>Clostridia</taxon>
        <taxon>Lachnospirales</taxon>
        <taxon>Lachnospiraceae</taxon>
        <taxon>Hungatella</taxon>
    </lineage>
</organism>
<proteinExistence type="predicted"/>
<gene>
    <name evidence="2" type="ORF">GNE07_21375</name>
</gene>
<reference evidence="2 3" key="1">
    <citation type="submission" date="2019-09" db="EMBL/GenBank/DDBJ databases">
        <title>Draft genome sequencing of Hungatella hathewayi 123Y-2.</title>
        <authorList>
            <person name="Lv Q."/>
            <person name="Li S."/>
        </authorList>
    </citation>
    <scope>NUCLEOTIDE SEQUENCE [LARGE SCALE GENOMIC DNA]</scope>
    <source>
        <strain evidence="2 3">123Y-2</strain>
    </source>
</reference>
<sequence>MDARLLDFMQEHPEIAPDSDPLEAPPDEFQKILDEMEKRGIKPAVKRQIKVKTRLSQAGNYMRKPAFVALLVVLIVGGTSVGTSAKKAYDYRMRERSVGKSNLVWNNDQYILSEEDGVDKAYNEIEELLGIKPLKMAYLPFEMEFVKIELSEGNATMEFRYKEKNFYFIQAKYPVTASNSIASDRNVYEEIYNRWIDENIRMEKNKLTTNEIEYSATINYNGAYYYLSAIIDEDEFAEILRYLTF</sequence>
<feature type="transmembrane region" description="Helical" evidence="1">
    <location>
        <begin position="66"/>
        <end position="85"/>
    </location>
</feature>
<dbReference type="AlphaFoldDB" id="A0AAW9WL55"/>
<keyword evidence="1" id="KW-0472">Membrane</keyword>